<evidence type="ECO:0000313" key="2">
    <source>
        <dbReference type="EMBL" id="SEM17818.1"/>
    </source>
</evidence>
<dbReference type="AlphaFoldDB" id="A0A1H7WA01"/>
<proteinExistence type="predicted"/>
<feature type="domain" description="DUF6985" evidence="1">
    <location>
        <begin position="9"/>
        <end position="164"/>
    </location>
</feature>
<organism evidence="2 3">
    <name type="scientific">Aquimarina amphilecti</name>
    <dbReference type="NCBI Taxonomy" id="1038014"/>
    <lineage>
        <taxon>Bacteria</taxon>
        <taxon>Pseudomonadati</taxon>
        <taxon>Bacteroidota</taxon>
        <taxon>Flavobacteriia</taxon>
        <taxon>Flavobacteriales</taxon>
        <taxon>Flavobacteriaceae</taxon>
        <taxon>Aquimarina</taxon>
    </lineage>
</organism>
<reference evidence="2 3" key="1">
    <citation type="submission" date="2016-10" db="EMBL/GenBank/DDBJ databases">
        <authorList>
            <person name="de Groot N.N."/>
        </authorList>
    </citation>
    <scope>NUCLEOTIDE SEQUENCE [LARGE SCALE GENOMIC DNA]</scope>
    <source>
        <strain evidence="2 3">DSM 25232</strain>
    </source>
</reference>
<dbReference type="EMBL" id="FOAB01000010">
    <property type="protein sequence ID" value="SEM17818.1"/>
    <property type="molecule type" value="Genomic_DNA"/>
</dbReference>
<name>A0A1H7WA01_AQUAM</name>
<protein>
    <recommendedName>
        <fullName evidence="1">DUF6985 domain-containing protein</fullName>
    </recommendedName>
</protein>
<dbReference type="Proteomes" id="UP000198521">
    <property type="component" value="Unassembled WGS sequence"/>
</dbReference>
<keyword evidence="3" id="KW-1185">Reference proteome</keyword>
<gene>
    <name evidence="2" type="ORF">SAMN04487910_4334</name>
</gene>
<dbReference type="InterPro" id="IPR054254">
    <property type="entry name" value="DUF6985"/>
</dbReference>
<evidence type="ECO:0000259" key="1">
    <source>
        <dbReference type="Pfam" id="PF22481"/>
    </source>
</evidence>
<sequence>MNSINSRIVGTLEQDEEFDEWWYGGNLKVSVLKNEELPVTFTGFIPEKDLSFIKEADNALENLTKIDDHETITYLVHKSCIDFVNKIEEEYRDEFQEFLDIKSKTDIWNYVSFNEIHVERRIWSDKDIYVSIKCNCEWEEEHGLQIVFRQGKMVTRISGIDGHITEADAYGKDDSEDYLLNQYNKSYC</sequence>
<dbReference type="STRING" id="1038014.SAMN04487910_4334"/>
<dbReference type="RefSeq" id="WP_244543071.1">
    <property type="nucleotide sequence ID" value="NZ_FOAB01000010.1"/>
</dbReference>
<accession>A0A1H7WA01</accession>
<evidence type="ECO:0000313" key="3">
    <source>
        <dbReference type="Proteomes" id="UP000198521"/>
    </source>
</evidence>
<dbReference type="Pfam" id="PF22481">
    <property type="entry name" value="DUF6985"/>
    <property type="match status" value="1"/>
</dbReference>